<protein>
    <submittedName>
        <fullName evidence="1">Uncharacterized protein</fullName>
    </submittedName>
</protein>
<proteinExistence type="predicted"/>
<keyword evidence="2" id="KW-1185">Reference proteome</keyword>
<dbReference type="Proteomes" id="UP000821837">
    <property type="component" value="Chromosome 1"/>
</dbReference>
<reference evidence="1" key="2">
    <citation type="submission" date="2021-09" db="EMBL/GenBank/DDBJ databases">
        <authorList>
            <person name="Jia N."/>
            <person name="Wang J."/>
            <person name="Shi W."/>
            <person name="Du L."/>
            <person name="Sun Y."/>
            <person name="Zhan W."/>
            <person name="Jiang J."/>
            <person name="Wang Q."/>
            <person name="Zhang B."/>
            <person name="Ji P."/>
            <person name="Sakyi L.B."/>
            <person name="Cui X."/>
            <person name="Yuan T."/>
            <person name="Jiang B."/>
            <person name="Yang W."/>
            <person name="Lam T.T.-Y."/>
            <person name="Chang Q."/>
            <person name="Ding S."/>
            <person name="Wang X."/>
            <person name="Zhu J."/>
            <person name="Ruan X."/>
            <person name="Zhao L."/>
            <person name="Wei J."/>
            <person name="Que T."/>
            <person name="Du C."/>
            <person name="Cheng J."/>
            <person name="Dai P."/>
            <person name="Han X."/>
            <person name="Huang E."/>
            <person name="Gao Y."/>
            <person name="Liu J."/>
            <person name="Shao H."/>
            <person name="Ye R."/>
            <person name="Li L."/>
            <person name="Wei W."/>
            <person name="Wang X."/>
            <person name="Wang C."/>
            <person name="Huo Q."/>
            <person name="Li W."/>
            <person name="Guo W."/>
            <person name="Chen H."/>
            <person name="Chen S."/>
            <person name="Zhou L."/>
            <person name="Zhou L."/>
            <person name="Ni X."/>
            <person name="Tian J."/>
            <person name="Zhou Y."/>
            <person name="Sheng Y."/>
            <person name="Liu T."/>
            <person name="Pan Y."/>
            <person name="Xia L."/>
            <person name="Li J."/>
            <person name="Zhao F."/>
            <person name="Cao W."/>
        </authorList>
    </citation>
    <scope>NUCLEOTIDE SEQUENCE</scope>
    <source>
        <strain evidence="1">Rsan-2018</strain>
        <tissue evidence="1">Larvae</tissue>
    </source>
</reference>
<organism evidence="1 2">
    <name type="scientific">Rhipicephalus sanguineus</name>
    <name type="common">Brown dog tick</name>
    <name type="synonym">Ixodes sanguineus</name>
    <dbReference type="NCBI Taxonomy" id="34632"/>
    <lineage>
        <taxon>Eukaryota</taxon>
        <taxon>Metazoa</taxon>
        <taxon>Ecdysozoa</taxon>
        <taxon>Arthropoda</taxon>
        <taxon>Chelicerata</taxon>
        <taxon>Arachnida</taxon>
        <taxon>Acari</taxon>
        <taxon>Parasitiformes</taxon>
        <taxon>Ixodida</taxon>
        <taxon>Ixodoidea</taxon>
        <taxon>Ixodidae</taxon>
        <taxon>Rhipicephalinae</taxon>
        <taxon>Rhipicephalus</taxon>
        <taxon>Rhipicephalus</taxon>
    </lineage>
</organism>
<dbReference type="AlphaFoldDB" id="A0A9D4QGY7"/>
<comment type="caution">
    <text evidence="1">The sequence shown here is derived from an EMBL/GenBank/DDBJ whole genome shotgun (WGS) entry which is preliminary data.</text>
</comment>
<name>A0A9D4QGY7_RHISA</name>
<evidence type="ECO:0000313" key="2">
    <source>
        <dbReference type="Proteomes" id="UP000821837"/>
    </source>
</evidence>
<accession>A0A9D4QGY7</accession>
<reference evidence="1" key="1">
    <citation type="journal article" date="2020" name="Cell">
        <title>Large-Scale Comparative Analyses of Tick Genomes Elucidate Their Genetic Diversity and Vector Capacities.</title>
        <authorList>
            <consortium name="Tick Genome and Microbiome Consortium (TIGMIC)"/>
            <person name="Jia N."/>
            <person name="Wang J."/>
            <person name="Shi W."/>
            <person name="Du L."/>
            <person name="Sun Y."/>
            <person name="Zhan W."/>
            <person name="Jiang J.F."/>
            <person name="Wang Q."/>
            <person name="Zhang B."/>
            <person name="Ji P."/>
            <person name="Bell-Sakyi L."/>
            <person name="Cui X.M."/>
            <person name="Yuan T.T."/>
            <person name="Jiang B.G."/>
            <person name="Yang W.F."/>
            <person name="Lam T.T."/>
            <person name="Chang Q.C."/>
            <person name="Ding S.J."/>
            <person name="Wang X.J."/>
            <person name="Zhu J.G."/>
            <person name="Ruan X.D."/>
            <person name="Zhao L."/>
            <person name="Wei J.T."/>
            <person name="Ye R.Z."/>
            <person name="Que T.C."/>
            <person name="Du C.H."/>
            <person name="Zhou Y.H."/>
            <person name="Cheng J.X."/>
            <person name="Dai P.F."/>
            <person name="Guo W.B."/>
            <person name="Han X.H."/>
            <person name="Huang E.J."/>
            <person name="Li L.F."/>
            <person name="Wei W."/>
            <person name="Gao Y.C."/>
            <person name="Liu J.Z."/>
            <person name="Shao H.Z."/>
            <person name="Wang X."/>
            <person name="Wang C.C."/>
            <person name="Yang T.C."/>
            <person name="Huo Q.B."/>
            <person name="Li W."/>
            <person name="Chen H.Y."/>
            <person name="Chen S.E."/>
            <person name="Zhou L.G."/>
            <person name="Ni X.B."/>
            <person name="Tian J.H."/>
            <person name="Sheng Y."/>
            <person name="Liu T."/>
            <person name="Pan Y.S."/>
            <person name="Xia L.Y."/>
            <person name="Li J."/>
            <person name="Zhao F."/>
            <person name="Cao W.C."/>
        </authorList>
    </citation>
    <scope>NUCLEOTIDE SEQUENCE</scope>
    <source>
        <strain evidence="1">Rsan-2018</strain>
    </source>
</reference>
<evidence type="ECO:0000313" key="1">
    <source>
        <dbReference type="EMBL" id="KAH7982124.1"/>
    </source>
</evidence>
<gene>
    <name evidence="1" type="ORF">HPB52_003114</name>
</gene>
<dbReference type="EMBL" id="JABSTV010001245">
    <property type="protein sequence ID" value="KAH7982124.1"/>
    <property type="molecule type" value="Genomic_DNA"/>
</dbReference>
<sequence length="197" mass="21443">MDLDELSCIGKGGASSFVTPSRFDKASLALKSKSARHHLRTGCVPSRKAIYEGTLVKRDAEVKSRKPVQKLACDRRRNQGCVLFQKDQCGQVTLLKFGIAHAPRTLQAVGLQAAATSRVGEHVLINRIELAVLTPMMATLQELCRKDLYSTPRATPEMLFACACEAATASVCSKTVVMTLNATHRRQEAPPAYNGSQ</sequence>